<dbReference type="InterPro" id="IPR018929">
    <property type="entry name" value="DUF2510"/>
</dbReference>
<evidence type="ECO:0000256" key="2">
    <source>
        <dbReference type="ARBA" id="ARBA00022475"/>
    </source>
</evidence>
<dbReference type="Proteomes" id="UP000291838">
    <property type="component" value="Unassembled WGS sequence"/>
</dbReference>
<dbReference type="RefSeq" id="WP_129478998.1">
    <property type="nucleotide sequence ID" value="NZ_SDWS01000011.1"/>
</dbReference>
<dbReference type="InterPro" id="IPR010432">
    <property type="entry name" value="RDD"/>
</dbReference>
<evidence type="ECO:0000256" key="6">
    <source>
        <dbReference type="SAM" id="Phobius"/>
    </source>
</evidence>
<comment type="caution">
    <text evidence="9">The sequence shown here is derived from an EMBL/GenBank/DDBJ whole genome shotgun (WGS) entry which is preliminary data.</text>
</comment>
<evidence type="ECO:0000313" key="9">
    <source>
        <dbReference type="EMBL" id="RYB88729.1"/>
    </source>
</evidence>
<feature type="transmembrane region" description="Helical" evidence="6">
    <location>
        <begin position="176"/>
        <end position="204"/>
    </location>
</feature>
<keyword evidence="5 6" id="KW-0472">Membrane</keyword>
<feature type="domain" description="RDD" evidence="7">
    <location>
        <begin position="45"/>
        <end position="223"/>
    </location>
</feature>
<gene>
    <name evidence="9" type="ORF">EUA06_19750</name>
</gene>
<dbReference type="Pfam" id="PF06271">
    <property type="entry name" value="RDD"/>
    <property type="match status" value="1"/>
</dbReference>
<dbReference type="OrthoDB" id="5244233at2"/>
<protein>
    <submittedName>
        <fullName evidence="9">RDD family protein</fullName>
    </submittedName>
</protein>
<evidence type="ECO:0000313" key="10">
    <source>
        <dbReference type="Proteomes" id="UP000291838"/>
    </source>
</evidence>
<evidence type="ECO:0000256" key="3">
    <source>
        <dbReference type="ARBA" id="ARBA00022692"/>
    </source>
</evidence>
<dbReference type="InterPro" id="IPR051791">
    <property type="entry name" value="Pra-immunoreactive"/>
</dbReference>
<name>A0A4Q2RM91_9ACTN</name>
<evidence type="ECO:0000259" key="7">
    <source>
        <dbReference type="Pfam" id="PF06271"/>
    </source>
</evidence>
<keyword evidence="3 6" id="KW-0812">Transmembrane</keyword>
<comment type="subcellular location">
    <subcellularLocation>
        <location evidence="1">Cell membrane</location>
        <topology evidence="1">Multi-pass membrane protein</topology>
    </subcellularLocation>
</comment>
<accession>A0A4Q2RM91</accession>
<proteinExistence type="predicted"/>
<dbReference type="AlphaFoldDB" id="A0A4Q2RM91"/>
<keyword evidence="10" id="KW-1185">Reference proteome</keyword>
<feature type="transmembrane region" description="Helical" evidence="6">
    <location>
        <begin position="54"/>
        <end position="74"/>
    </location>
</feature>
<sequence>MSSGQQPAPGWYADPWPSPPDGLRWWDGGQWTSATSVPGQGPADAGWWRRAGAYLIDGFIVGSISFVVGIPAQVGLQRDLQTEAERLNESVADGTAGTAFADYWSAVAEAYLDRWVWLALLPLVAALAYHAVLLRTRSATVGKRALRLRVVPVSGDGPLSWSVVARRLATQFGPGWLIFPVGLASGSWTGLVLVGLLGMAFQLLDHLWAARSDRRAIHDLVAGTRVLQDP</sequence>
<organism evidence="9 10">
    <name type="scientific">Nocardioides glacieisoli</name>
    <dbReference type="NCBI Taxonomy" id="1168730"/>
    <lineage>
        <taxon>Bacteria</taxon>
        <taxon>Bacillati</taxon>
        <taxon>Actinomycetota</taxon>
        <taxon>Actinomycetes</taxon>
        <taxon>Propionibacteriales</taxon>
        <taxon>Nocardioidaceae</taxon>
        <taxon>Nocardioides</taxon>
    </lineage>
</organism>
<feature type="domain" description="DUF2510" evidence="8">
    <location>
        <begin position="9"/>
        <end position="43"/>
    </location>
</feature>
<keyword evidence="2" id="KW-1003">Cell membrane</keyword>
<evidence type="ECO:0000259" key="8">
    <source>
        <dbReference type="Pfam" id="PF10708"/>
    </source>
</evidence>
<keyword evidence="4 6" id="KW-1133">Transmembrane helix</keyword>
<evidence type="ECO:0000256" key="5">
    <source>
        <dbReference type="ARBA" id="ARBA00023136"/>
    </source>
</evidence>
<dbReference type="GO" id="GO:0005886">
    <property type="term" value="C:plasma membrane"/>
    <property type="evidence" value="ECO:0007669"/>
    <property type="project" value="UniProtKB-SubCell"/>
</dbReference>
<dbReference type="EMBL" id="SDWS01000011">
    <property type="protein sequence ID" value="RYB88729.1"/>
    <property type="molecule type" value="Genomic_DNA"/>
</dbReference>
<dbReference type="Pfam" id="PF10708">
    <property type="entry name" value="DUF2510"/>
    <property type="match status" value="1"/>
</dbReference>
<dbReference type="PANTHER" id="PTHR36115">
    <property type="entry name" value="PROLINE-RICH ANTIGEN HOMOLOG-RELATED"/>
    <property type="match status" value="1"/>
</dbReference>
<reference evidence="9 10" key="1">
    <citation type="submission" date="2019-01" db="EMBL/GenBank/DDBJ databases">
        <title>Novel species of Nocardioides.</title>
        <authorList>
            <person name="Liu Q."/>
            <person name="Xin Y.-H."/>
        </authorList>
    </citation>
    <scope>NUCLEOTIDE SEQUENCE [LARGE SCALE GENOMIC DNA]</scope>
    <source>
        <strain evidence="9 10">HLT3-15</strain>
    </source>
</reference>
<evidence type="ECO:0000256" key="1">
    <source>
        <dbReference type="ARBA" id="ARBA00004651"/>
    </source>
</evidence>
<evidence type="ECO:0000256" key="4">
    <source>
        <dbReference type="ARBA" id="ARBA00022989"/>
    </source>
</evidence>
<feature type="transmembrane region" description="Helical" evidence="6">
    <location>
        <begin position="115"/>
        <end position="134"/>
    </location>
</feature>